<protein>
    <submittedName>
        <fullName evidence="1">Uncharacterized protein</fullName>
    </submittedName>
</protein>
<name>A0AAD8PBI1_TARER</name>
<gene>
    <name evidence="1" type="ORF">QVD17_06731</name>
</gene>
<sequence length="67" mass="7797">MLGQLYCLSGWLWTAVVSHYRFPPRSFDLHLYYLSETFSGERSTKTFVCRPENNDISMMFAASVLQP</sequence>
<proteinExistence type="predicted"/>
<dbReference type="Proteomes" id="UP001229421">
    <property type="component" value="Unassembled WGS sequence"/>
</dbReference>
<reference evidence="1" key="1">
    <citation type="journal article" date="2023" name="bioRxiv">
        <title>Improved chromosome-level genome assembly for marigold (Tagetes erecta).</title>
        <authorList>
            <person name="Jiang F."/>
            <person name="Yuan L."/>
            <person name="Wang S."/>
            <person name="Wang H."/>
            <person name="Xu D."/>
            <person name="Wang A."/>
            <person name="Fan W."/>
        </authorList>
    </citation>
    <scope>NUCLEOTIDE SEQUENCE</scope>
    <source>
        <strain evidence="1">WSJ</strain>
        <tissue evidence="1">Leaf</tissue>
    </source>
</reference>
<accession>A0AAD8PBI1</accession>
<evidence type="ECO:0000313" key="1">
    <source>
        <dbReference type="EMBL" id="KAK1440898.1"/>
    </source>
</evidence>
<dbReference type="AlphaFoldDB" id="A0AAD8PBI1"/>
<dbReference type="EMBL" id="JAUHHV010000001">
    <property type="protein sequence ID" value="KAK1440898.1"/>
    <property type="molecule type" value="Genomic_DNA"/>
</dbReference>
<keyword evidence="2" id="KW-1185">Reference proteome</keyword>
<organism evidence="1 2">
    <name type="scientific">Tagetes erecta</name>
    <name type="common">African marigold</name>
    <dbReference type="NCBI Taxonomy" id="13708"/>
    <lineage>
        <taxon>Eukaryota</taxon>
        <taxon>Viridiplantae</taxon>
        <taxon>Streptophyta</taxon>
        <taxon>Embryophyta</taxon>
        <taxon>Tracheophyta</taxon>
        <taxon>Spermatophyta</taxon>
        <taxon>Magnoliopsida</taxon>
        <taxon>eudicotyledons</taxon>
        <taxon>Gunneridae</taxon>
        <taxon>Pentapetalae</taxon>
        <taxon>asterids</taxon>
        <taxon>campanulids</taxon>
        <taxon>Asterales</taxon>
        <taxon>Asteraceae</taxon>
        <taxon>Asteroideae</taxon>
        <taxon>Heliantheae alliance</taxon>
        <taxon>Tageteae</taxon>
        <taxon>Tagetes</taxon>
    </lineage>
</organism>
<comment type="caution">
    <text evidence="1">The sequence shown here is derived from an EMBL/GenBank/DDBJ whole genome shotgun (WGS) entry which is preliminary data.</text>
</comment>
<evidence type="ECO:0000313" key="2">
    <source>
        <dbReference type="Proteomes" id="UP001229421"/>
    </source>
</evidence>